<dbReference type="Pfam" id="PF00480">
    <property type="entry name" value="ROK"/>
    <property type="match status" value="1"/>
</dbReference>
<dbReference type="EMBL" id="JBBPCC010000004">
    <property type="protein sequence ID" value="MEK8128047.1"/>
    <property type="molecule type" value="Genomic_DNA"/>
</dbReference>
<sequence>MQKSVLSVDLGGTKILIGEVSLDGEVLGTRVYPSTVISQPQAFEAITAGLRDYIDHVGLQGEPQAVGIGVVGRVDTESGVWLEIDPGRSQAIDVAGRIRELFGLPCAIGNDVYCATMAEQKWGCGRYSDNFIYMNIGTGIAAGCVVDSEPIIGKHFNAGEVGHHVADYDSDIQCVCGRKGCVELLASGLGLHNRIVALKPAYPDSKVVIPEEGRVDVADLFALYDEGDQLCVVVLDTALQAVAETIMNMVRFSDPDTIVLGGGVVSGHWFIDKLQTRLEPKTMRFVLNGVKKTDLQEGLIGLKGAALLGMDLTCKHQI</sequence>
<gene>
    <name evidence="2" type="ORF">WMW72_09050</name>
</gene>
<comment type="similarity">
    <text evidence="1">Belongs to the ROK (NagC/XylR) family.</text>
</comment>
<dbReference type="InterPro" id="IPR000600">
    <property type="entry name" value="ROK"/>
</dbReference>
<dbReference type="PANTHER" id="PTHR18964:SF149">
    <property type="entry name" value="BIFUNCTIONAL UDP-N-ACETYLGLUCOSAMINE 2-EPIMERASE_N-ACETYLMANNOSAMINE KINASE"/>
    <property type="match status" value="1"/>
</dbReference>
<dbReference type="SUPFAM" id="SSF53067">
    <property type="entry name" value="Actin-like ATPase domain"/>
    <property type="match status" value="1"/>
</dbReference>
<keyword evidence="3" id="KW-1185">Reference proteome</keyword>
<accession>A0ABU9DGP6</accession>
<comment type="caution">
    <text evidence="2">The sequence shown here is derived from an EMBL/GenBank/DDBJ whole genome shotgun (WGS) entry which is preliminary data.</text>
</comment>
<dbReference type="RefSeq" id="WP_341415107.1">
    <property type="nucleotide sequence ID" value="NZ_JBBPCC010000004.1"/>
</dbReference>
<dbReference type="PANTHER" id="PTHR18964">
    <property type="entry name" value="ROK (REPRESSOR, ORF, KINASE) FAMILY"/>
    <property type="match status" value="1"/>
</dbReference>
<evidence type="ECO:0000313" key="3">
    <source>
        <dbReference type="Proteomes" id="UP001469365"/>
    </source>
</evidence>
<evidence type="ECO:0000313" key="2">
    <source>
        <dbReference type="EMBL" id="MEK8128047.1"/>
    </source>
</evidence>
<dbReference type="InterPro" id="IPR043129">
    <property type="entry name" value="ATPase_NBD"/>
</dbReference>
<dbReference type="Gene3D" id="3.30.420.40">
    <property type="match status" value="2"/>
</dbReference>
<evidence type="ECO:0000256" key="1">
    <source>
        <dbReference type="ARBA" id="ARBA00006479"/>
    </source>
</evidence>
<protein>
    <submittedName>
        <fullName evidence="2">ROK family protein</fullName>
    </submittedName>
</protein>
<reference evidence="2 3" key="1">
    <citation type="submission" date="2024-04" db="EMBL/GenBank/DDBJ databases">
        <title>draft genome sequnece of Paenibacillus filicis.</title>
        <authorList>
            <person name="Kim D.-U."/>
        </authorList>
    </citation>
    <scope>NUCLEOTIDE SEQUENCE [LARGE SCALE GENOMIC DNA]</scope>
    <source>
        <strain evidence="2 3">KACC14197</strain>
    </source>
</reference>
<dbReference type="Proteomes" id="UP001469365">
    <property type="component" value="Unassembled WGS sequence"/>
</dbReference>
<proteinExistence type="inferred from homology"/>
<name>A0ABU9DGP6_9BACL</name>
<organism evidence="2 3">
    <name type="scientific">Paenibacillus filicis</name>
    <dbReference type="NCBI Taxonomy" id="669464"/>
    <lineage>
        <taxon>Bacteria</taxon>
        <taxon>Bacillati</taxon>
        <taxon>Bacillota</taxon>
        <taxon>Bacilli</taxon>
        <taxon>Bacillales</taxon>
        <taxon>Paenibacillaceae</taxon>
        <taxon>Paenibacillus</taxon>
    </lineage>
</organism>